<keyword evidence="1" id="KW-1133">Transmembrane helix</keyword>
<sequence>MQLSLDPLRPYLGALKWLAAVAILVTWAFYWHGVGAEQWRAKYTDEYAAHAATKATNAAVLQDLADKTRAVAKKAASASSALARYRTFNDERYEKAVHDAKQASADLRAGLRAGAVQLQPWWQCGAPGSAQGDAADIASGQDGSAELRFAGAIEDVSDGDWADAWIVWLQGELSATREQFKAAGCAVEAQP</sequence>
<accession>A0A4Q8LCK3</accession>
<feature type="transmembrane region" description="Helical" evidence="1">
    <location>
        <begin position="12"/>
        <end position="32"/>
    </location>
</feature>
<dbReference type="RefSeq" id="WP_130550449.1">
    <property type="nucleotide sequence ID" value="NZ_SHMC01000002.1"/>
</dbReference>
<evidence type="ECO:0000256" key="1">
    <source>
        <dbReference type="SAM" id="Phobius"/>
    </source>
</evidence>
<reference evidence="2 3" key="1">
    <citation type="submission" date="2019-02" db="EMBL/GenBank/DDBJ databases">
        <title>WGS of Pseudoxanthomonas species novum from clinical isolates.</title>
        <authorList>
            <person name="Bernier A.-M."/>
            <person name="Bernard K."/>
            <person name="Vachon A."/>
        </authorList>
    </citation>
    <scope>NUCLEOTIDE SEQUENCE [LARGE SCALE GENOMIC DNA]</scope>
    <source>
        <strain evidence="2 3">NML171200</strain>
    </source>
</reference>
<dbReference type="OrthoDB" id="5174471at2"/>
<name>A0A4Q8LCK3_9GAMM</name>
<evidence type="ECO:0000313" key="2">
    <source>
        <dbReference type="EMBL" id="TAA26573.1"/>
    </source>
</evidence>
<organism evidence="2 3">
    <name type="scientific">Pseudoxanthomonas winnipegensis</name>
    <dbReference type="NCBI Taxonomy" id="2480810"/>
    <lineage>
        <taxon>Bacteria</taxon>
        <taxon>Pseudomonadati</taxon>
        <taxon>Pseudomonadota</taxon>
        <taxon>Gammaproteobacteria</taxon>
        <taxon>Lysobacterales</taxon>
        <taxon>Lysobacteraceae</taxon>
        <taxon>Pseudoxanthomonas</taxon>
    </lineage>
</organism>
<proteinExistence type="predicted"/>
<protein>
    <submittedName>
        <fullName evidence="2">Uncharacterized protein</fullName>
    </submittedName>
</protein>
<dbReference type="AlphaFoldDB" id="A0A4Q8LCK3"/>
<gene>
    <name evidence="2" type="ORF">EA660_04900</name>
</gene>
<dbReference type="Proteomes" id="UP000292627">
    <property type="component" value="Unassembled WGS sequence"/>
</dbReference>
<dbReference type="EMBL" id="SHMC01000002">
    <property type="protein sequence ID" value="TAA26573.1"/>
    <property type="molecule type" value="Genomic_DNA"/>
</dbReference>
<keyword evidence="1" id="KW-0812">Transmembrane</keyword>
<keyword evidence="1" id="KW-0472">Membrane</keyword>
<comment type="caution">
    <text evidence="2">The sequence shown here is derived from an EMBL/GenBank/DDBJ whole genome shotgun (WGS) entry which is preliminary data.</text>
</comment>
<evidence type="ECO:0000313" key="3">
    <source>
        <dbReference type="Proteomes" id="UP000292627"/>
    </source>
</evidence>